<reference evidence="19" key="3">
    <citation type="journal article" date="2016" name="Insect Biochem. Mol. Biol.">
        <title>Multifaceted biological insights from a draft genome sequence of the tobacco hornworm moth, Manduca sexta.</title>
        <authorList>
            <person name="Kanost M.R."/>
            <person name="Arrese E.L."/>
            <person name="Cao X."/>
            <person name="Chen Y.R."/>
            <person name="Chellapilla S."/>
            <person name="Goldsmith M.R."/>
            <person name="Grosse-Wilde E."/>
            <person name="Heckel D.G."/>
            <person name="Herndon N."/>
            <person name="Jiang H."/>
            <person name="Papanicolaou A."/>
            <person name="Qu J."/>
            <person name="Soulages J.L."/>
            <person name="Vogel H."/>
            <person name="Walters J."/>
            <person name="Waterhouse R.M."/>
            <person name="Ahn S.J."/>
            <person name="Almeida F.C."/>
            <person name="An C."/>
            <person name="Aqrawi P."/>
            <person name="Bretschneider A."/>
            <person name="Bryant W.B."/>
            <person name="Bucks S."/>
            <person name="Chao H."/>
            <person name="Chevignon G."/>
            <person name="Christen J.M."/>
            <person name="Clarke D.F."/>
            <person name="Dittmer N.T."/>
            <person name="Ferguson L.C.F."/>
            <person name="Garavelou S."/>
            <person name="Gordon K.H.J."/>
            <person name="Gunaratna R.T."/>
            <person name="Han Y."/>
            <person name="Hauser F."/>
            <person name="He Y."/>
            <person name="Heidel-Fischer H."/>
            <person name="Hirsh A."/>
            <person name="Hu Y."/>
            <person name="Jiang H."/>
            <person name="Kalra D."/>
            <person name="Klinner C."/>
            <person name="Konig C."/>
            <person name="Kovar C."/>
            <person name="Kroll A.R."/>
            <person name="Kuwar S.S."/>
            <person name="Lee S.L."/>
            <person name="Lehman R."/>
            <person name="Li K."/>
            <person name="Li Z."/>
            <person name="Liang H."/>
            <person name="Lovelace S."/>
            <person name="Lu Z."/>
            <person name="Mansfield J.H."/>
            <person name="McCulloch K.J."/>
            <person name="Mathew T."/>
            <person name="Morton B."/>
            <person name="Muzny D.M."/>
            <person name="Neunemann D."/>
            <person name="Ongeri F."/>
            <person name="Pauchet Y."/>
            <person name="Pu L.L."/>
            <person name="Pyrousis I."/>
            <person name="Rao X.J."/>
            <person name="Redding A."/>
            <person name="Roesel C."/>
            <person name="Sanchez-Gracia A."/>
            <person name="Schaack S."/>
            <person name="Shukla A."/>
            <person name="Tetreau G."/>
            <person name="Wang Y."/>
            <person name="Xiong G.H."/>
            <person name="Traut W."/>
            <person name="Walsh T.K."/>
            <person name="Worley K.C."/>
            <person name="Wu D."/>
            <person name="Wu W."/>
            <person name="Wu Y.Q."/>
            <person name="Zhang X."/>
            <person name="Zou Z."/>
            <person name="Zucker H."/>
            <person name="Briscoe A.D."/>
            <person name="Burmester T."/>
            <person name="Clem R.J."/>
            <person name="Feyereisen R."/>
            <person name="Grimmelikhuijzen C.J.P."/>
            <person name="Hamodrakas S.J."/>
            <person name="Hansson B.S."/>
            <person name="Huguet E."/>
            <person name="Jermiin L.S."/>
            <person name="Lan Q."/>
            <person name="Lehman H.K."/>
            <person name="Lorenzen M."/>
            <person name="Merzendorfer H."/>
            <person name="Michalopoulos I."/>
            <person name="Morton D.B."/>
            <person name="Muthukrishnan S."/>
            <person name="Oakeshott J.G."/>
            <person name="Palmer W."/>
            <person name="Park Y."/>
            <person name="Passarelli A.L."/>
            <person name="Rozas J."/>
            <person name="Schwartz L.M."/>
            <person name="Smith W."/>
            <person name="Southgate A."/>
            <person name="Vilcinskas A."/>
            <person name="Vogt R."/>
            <person name="Wang P."/>
            <person name="Werren J."/>
            <person name="Yu X.Q."/>
            <person name="Zhou J.J."/>
            <person name="Brown S.J."/>
            <person name="Scherer S.E."/>
            <person name="Richards S."/>
            <person name="Blissard G.W."/>
        </authorList>
    </citation>
    <scope>NUCLEOTIDE SEQUENCE</scope>
</reference>
<evidence type="ECO:0000256" key="5">
    <source>
        <dbReference type="ARBA" id="ARBA00022729"/>
    </source>
</evidence>
<feature type="domain" description="VWFA" evidence="17">
    <location>
        <begin position="130"/>
        <end position="254"/>
    </location>
</feature>
<dbReference type="FunFam" id="2.10.25.10:FF:000036">
    <property type="entry name" value="Integrin beta"/>
    <property type="match status" value="1"/>
</dbReference>
<evidence type="ECO:0000313" key="18">
    <source>
        <dbReference type="EMBL" id="AAU11316.1"/>
    </source>
</evidence>
<feature type="disulfide bond" evidence="13">
    <location>
        <begin position="502"/>
        <end position="527"/>
    </location>
</feature>
<keyword evidence="8 15" id="KW-1133">Transmembrane helix</keyword>
<dbReference type="Gene3D" id="1.20.5.100">
    <property type="entry name" value="Cytochrome c1, transmembrane anchor, C-terminal"/>
    <property type="match status" value="1"/>
</dbReference>
<dbReference type="SUPFAM" id="SSF53300">
    <property type="entry name" value="vWA-like"/>
    <property type="match status" value="1"/>
</dbReference>
<dbReference type="GO" id="GO:0005178">
    <property type="term" value="F:integrin binding"/>
    <property type="evidence" value="ECO:0007669"/>
    <property type="project" value="TreeGrafter"/>
</dbReference>
<organism evidence="18">
    <name type="scientific">Manduca sexta</name>
    <name type="common">Tobacco hawkmoth</name>
    <name type="synonym">Tobacco hornworm</name>
    <dbReference type="NCBI Taxonomy" id="7130"/>
    <lineage>
        <taxon>Eukaryota</taxon>
        <taxon>Metazoa</taxon>
        <taxon>Ecdysozoa</taxon>
        <taxon>Arthropoda</taxon>
        <taxon>Hexapoda</taxon>
        <taxon>Insecta</taxon>
        <taxon>Pterygota</taxon>
        <taxon>Neoptera</taxon>
        <taxon>Endopterygota</taxon>
        <taxon>Lepidoptera</taxon>
        <taxon>Glossata</taxon>
        <taxon>Ditrysia</taxon>
        <taxon>Bombycoidea</taxon>
        <taxon>Sphingidae</taxon>
        <taxon>Sphinginae</taxon>
        <taxon>Sphingini</taxon>
        <taxon>Manduca</taxon>
    </lineage>
</organism>
<dbReference type="EMBL" id="JH668307">
    <property type="protein sequence ID" value="KAG6444042.1"/>
    <property type="molecule type" value="Genomic_DNA"/>
</dbReference>
<gene>
    <name evidence="19" type="ORF">O3G_MSEX003151</name>
</gene>
<dbReference type="AlphaFoldDB" id="Q66PY4"/>
<dbReference type="PRINTS" id="PR01186">
    <property type="entry name" value="INTEGRINB"/>
</dbReference>
<dbReference type="EMBL" id="AY630342">
    <property type="protein sequence ID" value="AAU11316.1"/>
    <property type="molecule type" value="mRNA"/>
</dbReference>
<reference evidence="18" key="2">
    <citation type="journal article" date="2005" name="Insect Biochem. Mol. Biol.">
        <title>A hemocyte-specific integrin required for hemocytic encapsulation in the tobacco hornworm, Manduca sexta.</title>
        <authorList>
            <person name="Levin D.M."/>
            <person name="Breuer L.N."/>
            <person name="Zhuang S."/>
            <person name="Anderson S.A."/>
            <person name="Nardi J.B."/>
            <person name="Kanost M.R."/>
        </authorList>
    </citation>
    <scope>NUCLEOTIDE SEQUENCE</scope>
</reference>
<reference evidence="18" key="1">
    <citation type="submission" date="2004-05" db="EMBL/GenBank/DDBJ databases">
        <authorList>
            <person name="Levin D."/>
            <person name="Nardi J.B."/>
            <person name="Kanost M.R."/>
        </authorList>
    </citation>
    <scope>NUCLEOTIDE SEQUENCE</scope>
</reference>
<feature type="disulfide bond" evidence="13">
    <location>
        <begin position="573"/>
        <end position="578"/>
    </location>
</feature>
<evidence type="ECO:0000313" key="19">
    <source>
        <dbReference type="EMBL" id="KAG6444042.1"/>
    </source>
</evidence>
<dbReference type="InterPro" id="IPR002035">
    <property type="entry name" value="VWF_A"/>
</dbReference>
<feature type="disulfide bond" evidence="13">
    <location>
        <begin position="451"/>
        <end position="494"/>
    </location>
</feature>
<dbReference type="Pfam" id="PF23105">
    <property type="entry name" value="EGF_integrin"/>
    <property type="match status" value="2"/>
</dbReference>
<evidence type="ECO:0000313" key="20">
    <source>
        <dbReference type="Proteomes" id="UP000791440"/>
    </source>
</evidence>
<feature type="disulfide bond" evidence="13">
    <location>
        <begin position="540"/>
        <end position="549"/>
    </location>
</feature>
<feature type="transmembrane region" description="Helical" evidence="15">
    <location>
        <begin position="696"/>
        <end position="717"/>
    </location>
</feature>
<evidence type="ECO:0000256" key="15">
    <source>
        <dbReference type="SAM" id="Phobius"/>
    </source>
</evidence>
<dbReference type="GO" id="GO:0005925">
    <property type="term" value="C:focal adhesion"/>
    <property type="evidence" value="ECO:0007669"/>
    <property type="project" value="TreeGrafter"/>
</dbReference>
<dbReference type="GO" id="GO:0033627">
    <property type="term" value="P:cell adhesion mediated by integrin"/>
    <property type="evidence" value="ECO:0007669"/>
    <property type="project" value="TreeGrafter"/>
</dbReference>
<comment type="similarity">
    <text evidence="2 14">Belongs to the integrin beta chain family.</text>
</comment>
<dbReference type="Pfam" id="PF00362">
    <property type="entry name" value="Integrin_beta"/>
    <property type="match status" value="1"/>
</dbReference>
<dbReference type="GO" id="GO:0008305">
    <property type="term" value="C:integrin complex"/>
    <property type="evidence" value="ECO:0007669"/>
    <property type="project" value="TreeGrafter"/>
</dbReference>
<feature type="disulfide bond" evidence="13">
    <location>
        <begin position="606"/>
        <end position="615"/>
    </location>
</feature>
<keyword evidence="12" id="KW-0325">Glycoprotein</keyword>
<dbReference type="SUPFAM" id="SSF103575">
    <property type="entry name" value="Plexin repeat"/>
    <property type="match status" value="1"/>
</dbReference>
<dbReference type="SMART" id="SM01241">
    <property type="entry name" value="Integrin_b_cyt"/>
    <property type="match status" value="1"/>
</dbReference>
<dbReference type="Gene3D" id="2.10.25.10">
    <property type="entry name" value="Laminin"/>
    <property type="match status" value="3"/>
</dbReference>
<dbReference type="InterPro" id="IPR057073">
    <property type="entry name" value="EGF_integrin_2"/>
</dbReference>
<dbReference type="SMART" id="SM00187">
    <property type="entry name" value="INB"/>
    <property type="match status" value="1"/>
</dbReference>
<dbReference type="Pfam" id="PF23106">
    <property type="entry name" value="EGF_Teneurin"/>
    <property type="match status" value="1"/>
</dbReference>
<evidence type="ECO:0000256" key="4">
    <source>
        <dbReference type="ARBA" id="ARBA00022692"/>
    </source>
</evidence>
<keyword evidence="7 14" id="KW-0130">Cell adhesion</keyword>
<feature type="disulfide bond" evidence="13">
    <location>
        <begin position="580"/>
        <end position="595"/>
    </location>
</feature>
<protein>
    <recommendedName>
        <fullName evidence="14">Integrin beta</fullName>
    </recommendedName>
</protein>
<dbReference type="EMBL" id="JH668307">
    <property type="protein sequence ID" value="KAG6444043.1"/>
    <property type="molecule type" value="Genomic_DNA"/>
</dbReference>
<dbReference type="GO" id="GO:0009986">
    <property type="term" value="C:cell surface"/>
    <property type="evidence" value="ECO:0007669"/>
    <property type="project" value="TreeGrafter"/>
</dbReference>
<dbReference type="InterPro" id="IPR014836">
    <property type="entry name" value="Integrin_bsu_cyt_dom"/>
</dbReference>
<keyword evidence="10 15" id="KW-0472">Membrane</keyword>
<feature type="disulfide bond" evidence="13">
    <location>
        <begin position="45"/>
        <end position="57"/>
    </location>
</feature>
<evidence type="ECO:0000256" key="8">
    <source>
        <dbReference type="ARBA" id="ARBA00022989"/>
    </source>
</evidence>
<keyword evidence="9 14" id="KW-0401">Integrin</keyword>
<keyword evidence="4 14" id="KW-0812">Transmembrane</keyword>
<evidence type="ECO:0000256" key="13">
    <source>
        <dbReference type="PIRSR" id="PIRSR002512-1"/>
    </source>
</evidence>
<evidence type="ECO:0000256" key="7">
    <source>
        <dbReference type="ARBA" id="ARBA00022889"/>
    </source>
</evidence>
<feature type="disulfide bond" evidence="13">
    <location>
        <begin position="467"/>
        <end position="484"/>
    </location>
</feature>
<dbReference type="PANTHER" id="PTHR10082">
    <property type="entry name" value="INTEGRIN BETA SUBUNIT"/>
    <property type="match status" value="1"/>
</dbReference>
<feature type="disulfide bond" evidence="13">
    <location>
        <begin position="374"/>
        <end position="381"/>
    </location>
</feature>
<feature type="chain" id="PRO_5038288612" description="Integrin beta" evidence="16">
    <location>
        <begin position="20"/>
        <end position="767"/>
    </location>
</feature>
<evidence type="ECO:0000256" key="10">
    <source>
        <dbReference type="ARBA" id="ARBA00023136"/>
    </source>
</evidence>
<dbReference type="CDD" id="cd00198">
    <property type="entry name" value="vWFA"/>
    <property type="match status" value="1"/>
</dbReference>
<evidence type="ECO:0000256" key="2">
    <source>
        <dbReference type="ARBA" id="ARBA00007449"/>
    </source>
</evidence>
<dbReference type="GO" id="GO:0007157">
    <property type="term" value="P:heterophilic cell-cell adhesion via plasma membrane cell adhesion molecules"/>
    <property type="evidence" value="ECO:0007669"/>
    <property type="project" value="UniProtKB-ARBA"/>
</dbReference>
<keyword evidence="3" id="KW-0245">EGF-like domain</keyword>
<feature type="disulfide bond" evidence="13">
    <location>
        <begin position="401"/>
        <end position="656"/>
    </location>
</feature>
<evidence type="ECO:0000256" key="12">
    <source>
        <dbReference type="ARBA" id="ARBA00023180"/>
    </source>
</evidence>
<feature type="signal peptide" evidence="16">
    <location>
        <begin position="1"/>
        <end position="19"/>
    </location>
</feature>
<dbReference type="SUPFAM" id="SSF69179">
    <property type="entry name" value="Integrin domains"/>
    <property type="match status" value="1"/>
</dbReference>
<evidence type="ECO:0000256" key="16">
    <source>
        <dbReference type="SAM" id="SignalP"/>
    </source>
</evidence>
<dbReference type="GO" id="GO:0007229">
    <property type="term" value="P:integrin-mediated signaling pathway"/>
    <property type="evidence" value="ECO:0007669"/>
    <property type="project" value="UniProtKB-KW"/>
</dbReference>
<feature type="disulfide bond" evidence="13">
    <location>
        <begin position="507"/>
        <end position="516"/>
    </location>
</feature>
<dbReference type="GO" id="GO:0016477">
    <property type="term" value="P:cell migration"/>
    <property type="evidence" value="ECO:0007669"/>
    <property type="project" value="TreeGrafter"/>
</dbReference>
<accession>Q66PY4</accession>
<dbReference type="Gene3D" id="2.60.40.1510">
    <property type="entry name" value="ntegrin, alpha v. Chain A, domain 3"/>
    <property type="match status" value="1"/>
</dbReference>
<name>Q66PY4_MANSE</name>
<feature type="disulfide bond" evidence="13">
    <location>
        <begin position="551"/>
        <end position="558"/>
    </location>
</feature>
<dbReference type="InterPro" id="IPR057243">
    <property type="entry name" value="Integrin_I-EGF_CS"/>
</dbReference>
<keyword evidence="6" id="KW-0677">Repeat</keyword>
<feature type="disulfide bond" evidence="13">
    <location>
        <begin position="533"/>
        <end position="538"/>
    </location>
</feature>
<feature type="disulfide bond" evidence="13">
    <location>
        <begin position="429"/>
        <end position="433"/>
    </location>
</feature>
<feature type="disulfide bond" evidence="13">
    <location>
        <begin position="456"/>
        <end position="465"/>
    </location>
</feature>
<dbReference type="InterPro" id="IPR015812">
    <property type="entry name" value="Integrin_bsu"/>
</dbReference>
<keyword evidence="5 16" id="KW-0732">Signal</keyword>
<dbReference type="PROSITE" id="PS00243">
    <property type="entry name" value="I_EGF_1"/>
    <property type="match status" value="2"/>
</dbReference>
<dbReference type="PANTHER" id="PTHR10082:SF60">
    <property type="entry name" value="INTEGRIN BETA-PS"/>
    <property type="match status" value="1"/>
</dbReference>
<evidence type="ECO:0000256" key="11">
    <source>
        <dbReference type="ARBA" id="ARBA00023157"/>
    </source>
</evidence>
<feature type="disulfide bond" evidence="13">
    <location>
        <begin position="500"/>
        <end position="505"/>
    </location>
</feature>
<dbReference type="InterPro" id="IPR002369">
    <property type="entry name" value="Integrin_bsu_VWA"/>
</dbReference>
<feature type="disulfide bond" evidence="13">
    <location>
        <begin position="32"/>
        <end position="69"/>
    </location>
</feature>
<keyword evidence="11 13" id="KW-1015">Disulfide bond</keyword>
<dbReference type="Gene3D" id="3.40.50.410">
    <property type="entry name" value="von Willebrand factor, type A domain"/>
    <property type="match status" value="1"/>
</dbReference>
<dbReference type="PROSITE" id="PS00022">
    <property type="entry name" value="EGF_1"/>
    <property type="match status" value="1"/>
</dbReference>
<comment type="subcellular location">
    <subcellularLocation>
        <location evidence="14">Cell membrane</location>
        <topology evidence="14">Single-pass type I membrane protein</topology>
    </subcellularLocation>
    <subcellularLocation>
        <location evidence="1">Membrane</location>
        <topology evidence="1">Single-pass type I membrane protein</topology>
    </subcellularLocation>
</comment>
<dbReference type="InterPro" id="IPR036465">
    <property type="entry name" value="vWFA_dom_sf"/>
</dbReference>
<proteinExistence type="evidence at transcript level"/>
<sequence length="767" mass="86066">MWNIYSIVFVSLCLKLINCQSVCNHLGTCGECIGFSSGTERCIWCQQETLDNYTSRCQPESYLKKEGWCDSKFIENPKKVQLIEVDKDFGSTMDDLKIQFKPQVMRMKARPGTKLYFNMSYKPAEHFPLDVYYLMDTSYTMTMHREALISQANQIYKELTSLTNNVQLGVGSFVEKPGYPYFDKNKQESVAFINVLPLTKNIKQFTQSVQNMSFGSNYDDMEAGLDALMQVMTCEKEIGWRPGSRRIIVLCTDSPYHSAGDGKMIGIIKPNDMLCHLKEQKYEAEMAQDYPSVSKINKVAKQGKFGIIFAALAEVRDVYTLLAEQIVGAEYAELKKQKSNIVEIIIKAYQRSVRSIKLDYDIPSFVRLKLNQSCDGTPINCASTYENPVVTIPAILEVKECPKENKTHELVINPVSLNDKLIIKLEVICKCECEVKSDISSRCNNAGYIQCGICKCLDSSYGDECQCSVTSSGVANKEKDDAKCRKDLNDIVLCSGKGVCMCGKCTCNPDRSGKYCEFDDKACDNLCSNHGICTLGSCQCDSGWSGNDCGCPTSNTDCYAQYSEEVCSGNGECVCGKCQCAKVKGKNETYTGVFCDTCNDCQSKYCKALEPNVECNYKQGLEACDKIYNNTENNVVIKMVNKTEINSPKWSGATWCKKVIEDGSFIIFRYYHNATTHGLHIIIQTEPEAPPRGNKWIALISCIVAVVLIGLLTLIAWKILVDLHDKREYAKFEEESRSRGFDVSLNPLYQEPEINFSNPVYNANASH</sequence>
<evidence type="ECO:0000256" key="3">
    <source>
        <dbReference type="ARBA" id="ARBA00022536"/>
    </source>
</evidence>
<evidence type="ECO:0000256" key="6">
    <source>
        <dbReference type="ARBA" id="ARBA00022737"/>
    </source>
</evidence>
<dbReference type="PROSITE" id="PS50234">
    <property type="entry name" value="VWFA"/>
    <property type="match status" value="1"/>
</dbReference>
<dbReference type="Pfam" id="PF08725">
    <property type="entry name" value="Integrin_b_cyt"/>
    <property type="match status" value="1"/>
</dbReference>
<reference evidence="19" key="4">
    <citation type="submission" date="2020-12" db="EMBL/GenBank/DDBJ databases">
        <authorList>
            <person name="Kanost M."/>
        </authorList>
    </citation>
    <scope>NUCLEOTIDE SEQUENCE</scope>
</reference>
<dbReference type="Proteomes" id="UP000791440">
    <property type="component" value="Unassembled WGS sequence"/>
</dbReference>
<dbReference type="PIRSF" id="PIRSF002512">
    <property type="entry name" value="Integrin_B"/>
    <property type="match status" value="1"/>
</dbReference>
<evidence type="ECO:0000256" key="1">
    <source>
        <dbReference type="ARBA" id="ARBA00004479"/>
    </source>
</evidence>
<dbReference type="InterPro" id="IPR032695">
    <property type="entry name" value="Integrin_dom_sf"/>
</dbReference>
<keyword evidence="20" id="KW-1185">Reference proteome</keyword>
<feature type="disulfide bond" evidence="13">
    <location>
        <begin position="29"/>
        <end position="42"/>
    </location>
</feature>
<dbReference type="InterPro" id="IPR000742">
    <property type="entry name" value="EGF"/>
</dbReference>
<evidence type="ECO:0000259" key="17">
    <source>
        <dbReference type="PROSITE" id="PS50234"/>
    </source>
</evidence>
<feature type="disulfide bond" evidence="13">
    <location>
        <begin position="234"/>
        <end position="275"/>
    </location>
</feature>
<evidence type="ECO:0000256" key="14">
    <source>
        <dbReference type="RuleBase" id="RU000633"/>
    </source>
</evidence>
<dbReference type="OrthoDB" id="410592at2759"/>
<dbReference type="GO" id="GO:0007160">
    <property type="term" value="P:cell-matrix adhesion"/>
    <property type="evidence" value="ECO:0007669"/>
    <property type="project" value="TreeGrafter"/>
</dbReference>
<evidence type="ECO:0000256" key="9">
    <source>
        <dbReference type="ARBA" id="ARBA00023037"/>
    </source>
</evidence>